<dbReference type="InterPro" id="IPR011033">
    <property type="entry name" value="PRC_barrel-like_sf"/>
</dbReference>
<accession>A0A074KVW9</accession>
<dbReference type="InterPro" id="IPR027275">
    <property type="entry name" value="PRC-brl_dom"/>
</dbReference>
<feature type="region of interest" description="Disordered" evidence="1">
    <location>
        <begin position="271"/>
        <end position="298"/>
    </location>
</feature>
<protein>
    <recommendedName>
        <fullName evidence="6">DUF2382 domain-containing protein</fullName>
    </recommendedName>
</protein>
<dbReference type="EMBL" id="JMIH01000039">
    <property type="protein sequence ID" value="KEO71758.1"/>
    <property type="molecule type" value="Genomic_DNA"/>
</dbReference>
<gene>
    <name evidence="4" type="ORF">EL17_21470</name>
</gene>
<dbReference type="InterPro" id="IPR014747">
    <property type="entry name" value="Bac_photo_RC_H_C"/>
</dbReference>
<feature type="domain" description="PRC-barrel" evidence="2">
    <location>
        <begin position="25"/>
        <end position="92"/>
    </location>
</feature>
<feature type="region of interest" description="Disordered" evidence="1">
    <location>
        <begin position="109"/>
        <end position="140"/>
    </location>
</feature>
<evidence type="ECO:0000313" key="5">
    <source>
        <dbReference type="Proteomes" id="UP000027821"/>
    </source>
</evidence>
<feature type="compositionally biased region" description="Basic and acidic residues" evidence="1">
    <location>
        <begin position="109"/>
        <end position="123"/>
    </location>
</feature>
<evidence type="ECO:0000259" key="3">
    <source>
        <dbReference type="Pfam" id="PF09557"/>
    </source>
</evidence>
<dbReference type="Pfam" id="PF09557">
    <property type="entry name" value="DUF2382"/>
    <property type="match status" value="1"/>
</dbReference>
<feature type="domain" description="DUF2382" evidence="3">
    <location>
        <begin position="166"/>
        <end position="275"/>
    </location>
</feature>
<reference evidence="4 5" key="1">
    <citation type="submission" date="2014-04" db="EMBL/GenBank/DDBJ databases">
        <title>Characterization and application of a salt tolerant electro-active bacterium.</title>
        <authorList>
            <person name="Yang L."/>
            <person name="Wei S."/>
            <person name="Tay Q.X.M."/>
        </authorList>
    </citation>
    <scope>NUCLEOTIDE SEQUENCE [LARGE SCALE GENOMIC DNA]</scope>
    <source>
        <strain evidence="4 5">LY1</strain>
    </source>
</reference>
<keyword evidence="5" id="KW-1185">Reference proteome</keyword>
<evidence type="ECO:0000256" key="1">
    <source>
        <dbReference type="SAM" id="MobiDB-lite"/>
    </source>
</evidence>
<sequence>MASNSNDNNKLVELGGSNYKVADNYPNIINWTVKDDLGRKYGNVNELLFHPASKKVRYMVLDLDGNEFDFTPKKVLIPIGKATLHEKDDDVILPELVPNRVGTLPSYEKHQEINPSTEKEIRQHLTSPSPTSTKEHHDDSFYEHEDFDENRFYKNRQAGTMSASIPILEEKLDIEKKEEETGRTYIYKTIVENDIEEKIYLKEEHVEVNRKPVDRAATDQDLQTFEEGEMEIKETKEIPVVNKEARVVEEIEIKKTTSNDEHTIYDSIRKTKIDIDDHNPNSPTSNENLGDIEDPNRK</sequence>
<dbReference type="InterPro" id="IPR019060">
    <property type="entry name" value="DUF2382"/>
</dbReference>
<dbReference type="SUPFAM" id="SSF50346">
    <property type="entry name" value="PRC-barrel domain"/>
    <property type="match status" value="1"/>
</dbReference>
<dbReference type="Proteomes" id="UP000027821">
    <property type="component" value="Unassembled WGS sequence"/>
</dbReference>
<dbReference type="eggNOG" id="COG3861">
    <property type="taxonomic scope" value="Bacteria"/>
</dbReference>
<name>A0A074KVW9_9BACT</name>
<evidence type="ECO:0000313" key="4">
    <source>
        <dbReference type="EMBL" id="KEO71758.1"/>
    </source>
</evidence>
<dbReference type="GO" id="GO:0030077">
    <property type="term" value="C:plasma membrane light-harvesting complex"/>
    <property type="evidence" value="ECO:0007669"/>
    <property type="project" value="InterPro"/>
</dbReference>
<proteinExistence type="predicted"/>
<organism evidence="4 5">
    <name type="scientific">Anditalea andensis</name>
    <dbReference type="NCBI Taxonomy" id="1048983"/>
    <lineage>
        <taxon>Bacteria</taxon>
        <taxon>Pseudomonadati</taxon>
        <taxon>Bacteroidota</taxon>
        <taxon>Cytophagia</taxon>
        <taxon>Cytophagales</taxon>
        <taxon>Cytophagaceae</taxon>
        <taxon>Anditalea</taxon>
    </lineage>
</organism>
<evidence type="ECO:0008006" key="6">
    <source>
        <dbReference type="Google" id="ProtNLM"/>
    </source>
</evidence>
<dbReference type="AlphaFoldDB" id="A0A074KVW9"/>
<comment type="caution">
    <text evidence="4">The sequence shown here is derived from an EMBL/GenBank/DDBJ whole genome shotgun (WGS) entry which is preliminary data.</text>
</comment>
<dbReference type="Pfam" id="PF05239">
    <property type="entry name" value="PRC"/>
    <property type="match status" value="1"/>
</dbReference>
<dbReference type="GO" id="GO:0019684">
    <property type="term" value="P:photosynthesis, light reaction"/>
    <property type="evidence" value="ECO:0007669"/>
    <property type="project" value="InterPro"/>
</dbReference>
<dbReference type="STRING" id="1048983.EL17_21470"/>
<dbReference type="OrthoDB" id="581516at2"/>
<dbReference type="Gene3D" id="3.90.50.10">
    <property type="entry name" value="Photosynthetic Reaction Center, subunit H, domain 2"/>
    <property type="match status" value="1"/>
</dbReference>
<dbReference type="RefSeq" id="WP_051720307.1">
    <property type="nucleotide sequence ID" value="NZ_JMIH01000039.1"/>
</dbReference>
<evidence type="ECO:0000259" key="2">
    <source>
        <dbReference type="Pfam" id="PF05239"/>
    </source>
</evidence>